<gene>
    <name evidence="11" type="ORF">HMPREF1534_00884</name>
</gene>
<dbReference type="GeneID" id="60063074"/>
<dbReference type="Gene3D" id="3.40.50.300">
    <property type="entry name" value="P-loop containing nucleotide triphosphate hydrolases"/>
    <property type="match status" value="2"/>
</dbReference>
<accession>U6RLP3</accession>
<evidence type="ECO:0000313" key="11">
    <source>
        <dbReference type="EMBL" id="EOA56696.1"/>
    </source>
</evidence>
<comment type="caution">
    <text evidence="11">The sequence shown here is derived from an EMBL/GenBank/DDBJ whole genome shotgun (WGS) entry which is preliminary data.</text>
</comment>
<dbReference type="Proteomes" id="UP000017831">
    <property type="component" value="Unassembled WGS sequence"/>
</dbReference>
<evidence type="ECO:0000256" key="6">
    <source>
        <dbReference type="ARBA" id="ARBA00022840"/>
    </source>
</evidence>
<organism evidence="11 12">
    <name type="scientific">Phocaeicola massiliensis B84634 = Timone 84634 = DSM 17679 = JCM 13223</name>
    <dbReference type="NCBI Taxonomy" id="1121098"/>
    <lineage>
        <taxon>Bacteria</taxon>
        <taxon>Pseudomonadati</taxon>
        <taxon>Bacteroidota</taxon>
        <taxon>Bacteroidia</taxon>
        <taxon>Bacteroidales</taxon>
        <taxon>Bacteroidaceae</taxon>
        <taxon>Phocaeicola</taxon>
    </lineage>
</organism>
<dbReference type="Pfam" id="PF02463">
    <property type="entry name" value="SMC_N"/>
    <property type="match status" value="1"/>
</dbReference>
<dbReference type="GO" id="GO:0005524">
    <property type="term" value="F:ATP binding"/>
    <property type="evidence" value="ECO:0007669"/>
    <property type="project" value="UniProtKB-KW"/>
</dbReference>
<dbReference type="OrthoDB" id="9806954at2"/>
<keyword evidence="6" id="KW-0067">ATP-binding</keyword>
<dbReference type="RefSeq" id="WP_005937582.1">
    <property type="nucleotide sequence ID" value="NZ_KB890397.1"/>
</dbReference>
<evidence type="ECO:0000256" key="9">
    <source>
        <dbReference type="PIRNR" id="PIRNR003128"/>
    </source>
</evidence>
<dbReference type="FunFam" id="3.40.50.300:FF:000319">
    <property type="entry name" value="DNA repair protein RecN"/>
    <property type="match status" value="1"/>
</dbReference>
<dbReference type="PANTHER" id="PTHR11059:SF0">
    <property type="entry name" value="DNA REPAIR PROTEIN RECN"/>
    <property type="match status" value="1"/>
</dbReference>
<dbReference type="AlphaFoldDB" id="U6RLP3"/>
<dbReference type="GO" id="GO:0006310">
    <property type="term" value="P:DNA recombination"/>
    <property type="evidence" value="ECO:0007669"/>
    <property type="project" value="InterPro"/>
</dbReference>
<dbReference type="PIRSF" id="PIRSF003128">
    <property type="entry name" value="RecN"/>
    <property type="match status" value="1"/>
</dbReference>
<evidence type="ECO:0000259" key="10">
    <source>
        <dbReference type="Pfam" id="PF02463"/>
    </source>
</evidence>
<dbReference type="PATRIC" id="fig|1121098.3.peg.896"/>
<evidence type="ECO:0000256" key="7">
    <source>
        <dbReference type="ARBA" id="ARBA00023204"/>
    </source>
</evidence>
<dbReference type="HOGENOM" id="CLU_018297_3_1_10"/>
<dbReference type="GO" id="GO:0009432">
    <property type="term" value="P:SOS response"/>
    <property type="evidence" value="ECO:0007669"/>
    <property type="project" value="TreeGrafter"/>
</dbReference>
<evidence type="ECO:0000256" key="1">
    <source>
        <dbReference type="ARBA" id="ARBA00003618"/>
    </source>
</evidence>
<evidence type="ECO:0000256" key="8">
    <source>
        <dbReference type="ARBA" id="ARBA00033408"/>
    </source>
</evidence>
<dbReference type="STRING" id="1121098.HMPREF1534_00884"/>
<keyword evidence="12" id="KW-1185">Reference proteome</keyword>
<reference evidence="11 12" key="1">
    <citation type="submission" date="2013-04" db="EMBL/GenBank/DDBJ databases">
        <title>The Genome Sequence of Bacteroides massiliensis DSM 17679.</title>
        <authorList>
            <consortium name="The Broad Institute Genomics Platform"/>
            <person name="Earl A."/>
            <person name="Ward D."/>
            <person name="Feldgarden M."/>
            <person name="Gevers D."/>
            <person name="Martens E."/>
            <person name="Fenner L."/>
            <person name="Roux V."/>
            <person name="Mallet M.N."/>
            <person name="Raoult D."/>
            <person name="Walker B."/>
            <person name="Young S."/>
            <person name="Zeng Q."/>
            <person name="Gargeya S."/>
            <person name="Fitzgerald M."/>
            <person name="Haas B."/>
            <person name="Abouelleil A."/>
            <person name="Allen A.W."/>
            <person name="Alvarado L."/>
            <person name="Arachchi H.M."/>
            <person name="Berlin A.M."/>
            <person name="Chapman S.B."/>
            <person name="Gainer-Dewar J."/>
            <person name="Goldberg J."/>
            <person name="Griggs A."/>
            <person name="Gujja S."/>
            <person name="Hansen M."/>
            <person name="Howarth C."/>
            <person name="Imamovic A."/>
            <person name="Ireland A."/>
            <person name="Larimer J."/>
            <person name="McCowan C."/>
            <person name="Murphy C."/>
            <person name="Pearson M."/>
            <person name="Poon T.W."/>
            <person name="Priest M."/>
            <person name="Roberts A."/>
            <person name="Saif S."/>
            <person name="Shea T."/>
            <person name="Sisk P."/>
            <person name="Sykes S."/>
            <person name="Wortman J."/>
            <person name="Nusbaum C."/>
            <person name="Birren B."/>
        </authorList>
    </citation>
    <scope>NUCLEOTIDE SEQUENCE [LARGE SCALE GENOMIC DNA]</scope>
    <source>
        <strain evidence="12">B84634 / Timone 84634 / DSM 17679 / JCM 13223</strain>
    </source>
</reference>
<dbReference type="SUPFAM" id="SSF52540">
    <property type="entry name" value="P-loop containing nucleoside triphosphate hydrolases"/>
    <property type="match status" value="1"/>
</dbReference>
<evidence type="ECO:0000256" key="2">
    <source>
        <dbReference type="ARBA" id="ARBA00009441"/>
    </source>
</evidence>
<proteinExistence type="inferred from homology"/>
<keyword evidence="5 9" id="KW-0227">DNA damage</keyword>
<dbReference type="PANTHER" id="PTHR11059">
    <property type="entry name" value="DNA REPAIR PROTEIN RECN"/>
    <property type="match status" value="1"/>
</dbReference>
<dbReference type="EMBL" id="AQHY01000010">
    <property type="protein sequence ID" value="EOA56696.1"/>
    <property type="molecule type" value="Genomic_DNA"/>
</dbReference>
<keyword evidence="7 9" id="KW-0234">DNA repair</keyword>
<evidence type="ECO:0000256" key="5">
    <source>
        <dbReference type="ARBA" id="ARBA00022763"/>
    </source>
</evidence>
<dbReference type="InterPro" id="IPR003395">
    <property type="entry name" value="RecF/RecN/SMC_N"/>
</dbReference>
<comment type="function">
    <text evidence="1 9">May be involved in recombinational repair of damaged DNA.</text>
</comment>
<feature type="domain" description="RecF/RecN/SMC N-terminal" evidence="10">
    <location>
        <begin position="2"/>
        <end position="510"/>
    </location>
</feature>
<dbReference type="eggNOG" id="COG0497">
    <property type="taxonomic scope" value="Bacteria"/>
</dbReference>
<evidence type="ECO:0000256" key="3">
    <source>
        <dbReference type="ARBA" id="ARBA00021315"/>
    </source>
</evidence>
<keyword evidence="4" id="KW-0547">Nucleotide-binding</keyword>
<dbReference type="CDD" id="cd03241">
    <property type="entry name" value="ABC_RecN"/>
    <property type="match status" value="2"/>
</dbReference>
<protein>
    <recommendedName>
        <fullName evidence="3 9">DNA repair protein RecN</fullName>
    </recommendedName>
    <alternativeName>
        <fullName evidence="8 9">Recombination protein N</fullName>
    </alternativeName>
</protein>
<dbReference type="InterPro" id="IPR004604">
    <property type="entry name" value="DNA_recomb/repair_RecN"/>
</dbReference>
<comment type="similarity">
    <text evidence="2 9">Belongs to the RecN family.</text>
</comment>
<dbReference type="InterPro" id="IPR027417">
    <property type="entry name" value="P-loop_NTPase"/>
</dbReference>
<evidence type="ECO:0000313" key="12">
    <source>
        <dbReference type="Proteomes" id="UP000017831"/>
    </source>
</evidence>
<name>U6RLP3_9BACT</name>
<evidence type="ECO:0000256" key="4">
    <source>
        <dbReference type="ARBA" id="ARBA00022741"/>
    </source>
</evidence>
<sequence length="554" mass="62266">MLQSIYIQNYALIDTLDISFTPGFSVITGETGAGKSIILGAIGLLLGQRADIKAIKKGANKCIVEARFNISTYQMEPFFVENDMEYDPEECIIRRELYASGKSRAFINDTPASLVQMKELGEKLIDVHSQHQNLLLNHEEFQMNVLDILAHDEQELISYKSLYAKYKSICKQLADFIAQAEKSRQNEDYIRFQLEQLNEAELREGEQTELEQEAETLSHAEDIKAGLYKVDQIMSSDEGSLLSATKECMQTLQNIAKVYAPAQEWINRLDSCYIELKDLSHDIAGAQEEIEFNPNRLDFVNERLNLIYSLQQKHRMQTIEELIALTNDYREQLNAITSFDDRIAQLTAQKDTLYNKVLEQAKVLTGLRVQAGKDIEKQMQSLLVPLGMPNVRFMVELTPRKEPDSKGMDCVTFLFSANKNGTLQNVASVASGGEIARVMLSLKAMIAGAVKLPTIIFDEIDTGVSGSIAEKMALIMEKMGNQNRQVISITHLPQIAAKGITHYKVYKEDTDTGTNSHIRRLTNEERVKEIANMLSGATLTDAALNNAKVLLGYK</sequence>
<dbReference type="GO" id="GO:0006281">
    <property type="term" value="P:DNA repair"/>
    <property type="evidence" value="ECO:0007669"/>
    <property type="project" value="UniProtKB-KW"/>
</dbReference>
<dbReference type="NCBIfam" id="TIGR00634">
    <property type="entry name" value="recN"/>
    <property type="match status" value="1"/>
</dbReference>
<dbReference type="GO" id="GO:0043590">
    <property type="term" value="C:bacterial nucleoid"/>
    <property type="evidence" value="ECO:0007669"/>
    <property type="project" value="TreeGrafter"/>
</dbReference>